<organism evidence="1 2">
    <name type="scientific">Thioalkalivibrio denitrificans</name>
    <dbReference type="NCBI Taxonomy" id="108003"/>
    <lineage>
        <taxon>Bacteria</taxon>
        <taxon>Pseudomonadati</taxon>
        <taxon>Pseudomonadota</taxon>
        <taxon>Gammaproteobacteria</taxon>
        <taxon>Chromatiales</taxon>
        <taxon>Ectothiorhodospiraceae</taxon>
        <taxon>Thioalkalivibrio</taxon>
    </lineage>
</organism>
<protein>
    <submittedName>
        <fullName evidence="1">Uncharacterized protein</fullName>
    </submittedName>
</protein>
<gene>
    <name evidence="1" type="ORF">B1C78_08950</name>
</gene>
<keyword evidence="2" id="KW-1185">Reference proteome</keyword>
<dbReference type="OrthoDB" id="7062808at2"/>
<dbReference type="RefSeq" id="WP_139349863.1">
    <property type="nucleotide sequence ID" value="NZ_MVBK01000048.1"/>
</dbReference>
<proteinExistence type="predicted"/>
<name>A0A1V3NHC1_9GAMM</name>
<evidence type="ECO:0000313" key="1">
    <source>
        <dbReference type="EMBL" id="OOG24333.1"/>
    </source>
</evidence>
<dbReference type="Proteomes" id="UP000189462">
    <property type="component" value="Unassembled WGS sequence"/>
</dbReference>
<comment type="caution">
    <text evidence="1">The sequence shown here is derived from an EMBL/GenBank/DDBJ whole genome shotgun (WGS) entry which is preliminary data.</text>
</comment>
<dbReference type="AlphaFoldDB" id="A0A1V3NHC1"/>
<evidence type="ECO:0000313" key="2">
    <source>
        <dbReference type="Proteomes" id="UP000189462"/>
    </source>
</evidence>
<dbReference type="EMBL" id="MVBK01000048">
    <property type="protein sequence ID" value="OOG24333.1"/>
    <property type="molecule type" value="Genomic_DNA"/>
</dbReference>
<sequence>MSKPVWFLLIEQWKVKGMGATGITLPFLVGALARIQGMRPSTKTIRDVLQEIVANPFQGYVTEVRWCANVDAPVISVSKRNVGTMPFMSHFASPRGEISLGFSQDVQSMFGLNCGGSSDCLEKLVAHAAGPVELATYSRVRNVETGKWEFADFLPKEVRYIREVAAIAASAES</sequence>
<reference evidence="1 2" key="1">
    <citation type="submission" date="2017-02" db="EMBL/GenBank/DDBJ databases">
        <title>Genomic diversity within the haloalkaliphilic genus Thioalkalivibrio.</title>
        <authorList>
            <person name="Ahn A.-C."/>
            <person name="Meier-Kolthoff J."/>
            <person name="Overmars L."/>
            <person name="Richter M."/>
            <person name="Woyke T."/>
            <person name="Sorokin D.Y."/>
            <person name="Muyzer G."/>
        </authorList>
    </citation>
    <scope>NUCLEOTIDE SEQUENCE [LARGE SCALE GENOMIC DNA]</scope>
    <source>
        <strain evidence="1 2">ALJD</strain>
    </source>
</reference>
<accession>A0A1V3NHC1</accession>